<comment type="caution">
    <text evidence="1">The sequence shown here is derived from an EMBL/GenBank/DDBJ whole genome shotgun (WGS) entry which is preliminary data.</text>
</comment>
<gene>
    <name evidence="1" type="primary">mobC</name>
    <name evidence="1" type="ORF">GPM19_15060</name>
</gene>
<dbReference type="RefSeq" id="WP_160419832.1">
    <property type="nucleotide sequence ID" value="NZ_WTKP01000016.1"/>
</dbReference>
<proteinExistence type="predicted"/>
<sequence length="131" mass="14846">MDIENEKEKNNRTKLIKVRVNESEYQKMKELSTTYGKPMATIMRETTFQAFKTSSNGKHWNIRQSKPDPALIRAFTGIGTNLNQITRNINTIAKEGDFGDVTAVHCEIVKIREAIEALIAGFEEVEVIDVS</sequence>
<dbReference type="InterPro" id="IPR053842">
    <property type="entry name" value="NikA-like"/>
</dbReference>
<keyword evidence="2" id="KW-1185">Reference proteome</keyword>
<evidence type="ECO:0000313" key="1">
    <source>
        <dbReference type="EMBL" id="MWJ29499.1"/>
    </source>
</evidence>
<accession>A0A7X3H3D3</accession>
<organism evidence="1 2">
    <name type="scientific">Vreelandella zhuhanensis</name>
    <dbReference type="NCBI Taxonomy" id="2684210"/>
    <lineage>
        <taxon>Bacteria</taxon>
        <taxon>Pseudomonadati</taxon>
        <taxon>Pseudomonadota</taxon>
        <taxon>Gammaproteobacteria</taxon>
        <taxon>Oceanospirillales</taxon>
        <taxon>Halomonadaceae</taxon>
        <taxon>Vreelandella</taxon>
    </lineage>
</organism>
<dbReference type="EMBL" id="WTKP01000016">
    <property type="protein sequence ID" value="MWJ29499.1"/>
    <property type="molecule type" value="Genomic_DNA"/>
</dbReference>
<name>A0A7X3H3D3_9GAMM</name>
<dbReference type="Proteomes" id="UP000437638">
    <property type="component" value="Unassembled WGS sequence"/>
</dbReference>
<dbReference type="AlphaFoldDB" id="A0A7X3H3D3"/>
<evidence type="ECO:0000313" key="2">
    <source>
        <dbReference type="Proteomes" id="UP000437638"/>
    </source>
</evidence>
<protein>
    <submittedName>
        <fullName evidence="1">Plasmid mobilization relaxosome protein MobC</fullName>
    </submittedName>
</protein>
<dbReference type="Pfam" id="PF21983">
    <property type="entry name" value="NikA-like"/>
    <property type="match status" value="1"/>
</dbReference>
<reference evidence="1 2" key="1">
    <citation type="submission" date="2019-12" db="EMBL/GenBank/DDBJ databases">
        <title>Halomonas rutogse sp. nov. isolated from two lakes on Tibetan Plateau.</title>
        <authorList>
            <person name="Gao P."/>
        </authorList>
    </citation>
    <scope>NUCLEOTIDE SEQUENCE [LARGE SCALE GENOMIC DNA]</scope>
    <source>
        <strain evidence="1 2">ZH2S</strain>
    </source>
</reference>